<dbReference type="Proteomes" id="UP000245263">
    <property type="component" value="Chromosome 1"/>
</dbReference>
<reference evidence="1 2" key="1">
    <citation type="submission" date="2021-08" db="EMBL/GenBank/DDBJ databases">
        <title>Complete genome sequence of Leptospira kobayashii strain E30.</title>
        <authorList>
            <person name="Nakao R."/>
            <person name="Nakamura S."/>
            <person name="Masuzawa T."/>
            <person name="Koizumi N."/>
        </authorList>
    </citation>
    <scope>NUCLEOTIDE SEQUENCE [LARGE SCALE GENOMIC DNA]</scope>
    <source>
        <strain evidence="1 2">E30</strain>
    </source>
</reference>
<proteinExistence type="predicted"/>
<dbReference type="EMBL" id="AP025028">
    <property type="protein sequence ID" value="BDA78357.1"/>
    <property type="molecule type" value="Genomic_DNA"/>
</dbReference>
<keyword evidence="2" id="KW-1185">Reference proteome</keyword>
<sequence length="121" mass="13510">MSQTAKQGSLVPEHPIVITAAKLKNNKFELRLELPPDYGFQIEAPHRLFLSGANGLTVTKADLKLNGPIHPKKVEYFEYVKGLPFEVSGKGDLEVNGKLFYCNFKKNICIPGKISQKIQIL</sequence>
<accession>A0ABN6KFW9</accession>
<gene>
    <name evidence="1" type="ORF">LPTSP3_g12870</name>
</gene>
<evidence type="ECO:0000313" key="2">
    <source>
        <dbReference type="Proteomes" id="UP000245263"/>
    </source>
</evidence>
<organism evidence="1 2">
    <name type="scientific">Leptospira kobayashii</name>
    <dbReference type="NCBI Taxonomy" id="1917830"/>
    <lineage>
        <taxon>Bacteria</taxon>
        <taxon>Pseudomonadati</taxon>
        <taxon>Spirochaetota</taxon>
        <taxon>Spirochaetia</taxon>
        <taxon>Leptospirales</taxon>
        <taxon>Leptospiraceae</taxon>
        <taxon>Leptospira</taxon>
    </lineage>
</organism>
<protein>
    <recommendedName>
        <fullName evidence="3">Lipoprotein</fullName>
    </recommendedName>
</protein>
<evidence type="ECO:0008006" key="3">
    <source>
        <dbReference type="Google" id="ProtNLM"/>
    </source>
</evidence>
<name>A0ABN6KFW9_9LEPT</name>
<evidence type="ECO:0000313" key="1">
    <source>
        <dbReference type="EMBL" id="BDA78357.1"/>
    </source>
</evidence>